<keyword evidence="2" id="KW-0560">Oxidoreductase</keyword>
<name>A0A369A8T0_9FLAO</name>
<dbReference type="Gene3D" id="3.20.20.70">
    <property type="entry name" value="Aldolase class I"/>
    <property type="match status" value="1"/>
</dbReference>
<dbReference type="PANTHER" id="PTHR43656:SF2">
    <property type="entry name" value="BINDING OXIDOREDUCTASE, PUTATIVE (AFU_ORTHOLOGUE AFUA_2G08260)-RELATED"/>
    <property type="match status" value="1"/>
</dbReference>
<accession>A0A369A8T0</accession>
<organism evidence="4 5">
    <name type="scientific">Schleiferia thermophila</name>
    <dbReference type="NCBI Taxonomy" id="884107"/>
    <lineage>
        <taxon>Bacteria</taxon>
        <taxon>Pseudomonadati</taxon>
        <taxon>Bacteroidota</taxon>
        <taxon>Flavobacteriia</taxon>
        <taxon>Flavobacteriales</taxon>
        <taxon>Schleiferiaceae</taxon>
        <taxon>Schleiferia</taxon>
    </lineage>
</organism>
<dbReference type="GO" id="GO:0016491">
    <property type="term" value="F:oxidoreductase activity"/>
    <property type="evidence" value="ECO:0007669"/>
    <property type="project" value="UniProtKB-KW"/>
</dbReference>
<dbReference type="Proteomes" id="UP000253517">
    <property type="component" value="Unassembled WGS sequence"/>
</dbReference>
<dbReference type="Pfam" id="PF00724">
    <property type="entry name" value="Oxidored_FMN"/>
    <property type="match status" value="1"/>
</dbReference>
<evidence type="ECO:0000256" key="2">
    <source>
        <dbReference type="ARBA" id="ARBA00023002"/>
    </source>
</evidence>
<evidence type="ECO:0000259" key="3">
    <source>
        <dbReference type="Pfam" id="PF00724"/>
    </source>
</evidence>
<dbReference type="GO" id="GO:0010181">
    <property type="term" value="F:FMN binding"/>
    <property type="evidence" value="ECO:0007669"/>
    <property type="project" value="InterPro"/>
</dbReference>
<sequence length="369" mass="41580">MTKRFDDSIIYPISGMKAPNRLVLAPMTNQQSHPDGTVSEEEIRFLEMRAQGEFGTVATCAMYVTDDGKAWQGQMGLSSDRFISPLRKLTQAIHRHGSLVIAQLFHGGSRANPELTGRNLWSASDIFHRSSGQLIAREAPETLIEEWITAFEQAAIRACEAGFDGVEIHAAHGYLIHQFLSAATNKRTDHWGGTPKKRMNFLLAILKRIQRHLKGKKIVGVRISPEDFSFFTGIDFDESLQTAQLLFESEVDYLDISLWNALKKPEKYPDGPHAITYFANQKVGHASLIRTAGEIYTREQAQQVLHLGADLLAIGRAAIAHHHLPELWRRDILPSLPPYSENHLAAQGLSKPFINYMKRWKNFVSETEQ</sequence>
<gene>
    <name evidence="4" type="ORF">DES35_101818</name>
</gene>
<evidence type="ECO:0000313" key="4">
    <source>
        <dbReference type="EMBL" id="RCX05531.1"/>
    </source>
</evidence>
<reference evidence="4 5" key="1">
    <citation type="submission" date="2018-07" db="EMBL/GenBank/DDBJ databases">
        <title>Genomic Encyclopedia of Type Strains, Phase IV (KMG-IV): sequencing the most valuable type-strain genomes for metagenomic binning, comparative biology and taxonomic classification.</title>
        <authorList>
            <person name="Goeker M."/>
        </authorList>
    </citation>
    <scope>NUCLEOTIDE SEQUENCE [LARGE SCALE GENOMIC DNA]</scope>
    <source>
        <strain evidence="4 5">DSM 21410</strain>
    </source>
</reference>
<dbReference type="PANTHER" id="PTHR43656">
    <property type="entry name" value="BINDING OXIDOREDUCTASE, PUTATIVE (AFU_ORTHOLOGUE AFUA_2G08260)-RELATED"/>
    <property type="match status" value="1"/>
</dbReference>
<dbReference type="AlphaFoldDB" id="A0A369A8T0"/>
<dbReference type="InterPro" id="IPR013785">
    <property type="entry name" value="Aldolase_TIM"/>
</dbReference>
<evidence type="ECO:0000313" key="5">
    <source>
        <dbReference type="Proteomes" id="UP000253517"/>
    </source>
</evidence>
<keyword evidence="1" id="KW-0285">Flavoprotein</keyword>
<keyword evidence="5" id="KW-1185">Reference proteome</keyword>
<dbReference type="InterPro" id="IPR001155">
    <property type="entry name" value="OxRdtase_FMN_N"/>
</dbReference>
<evidence type="ECO:0000256" key="1">
    <source>
        <dbReference type="ARBA" id="ARBA00022630"/>
    </source>
</evidence>
<dbReference type="SUPFAM" id="SSF51395">
    <property type="entry name" value="FMN-linked oxidoreductases"/>
    <property type="match status" value="1"/>
</dbReference>
<proteinExistence type="predicted"/>
<dbReference type="EMBL" id="QPJS01000001">
    <property type="protein sequence ID" value="RCX05531.1"/>
    <property type="molecule type" value="Genomic_DNA"/>
</dbReference>
<dbReference type="RefSeq" id="WP_125039341.1">
    <property type="nucleotide sequence ID" value="NZ_BHZF01000001.1"/>
</dbReference>
<feature type="domain" description="NADH:flavin oxidoreductase/NADH oxidase N-terminal" evidence="3">
    <location>
        <begin position="16"/>
        <end position="326"/>
    </location>
</feature>
<comment type="caution">
    <text evidence="4">The sequence shown here is derived from an EMBL/GenBank/DDBJ whole genome shotgun (WGS) entry which is preliminary data.</text>
</comment>
<dbReference type="CDD" id="cd02803">
    <property type="entry name" value="OYE_like_FMN_family"/>
    <property type="match status" value="1"/>
</dbReference>
<dbReference type="InterPro" id="IPR051799">
    <property type="entry name" value="NADH_flavin_oxidoreductase"/>
</dbReference>
<protein>
    <submittedName>
        <fullName evidence="4">2,4-dienoyl-CoA reductase-like NADH-dependent reductase (Old Yellow Enzyme family)</fullName>
    </submittedName>
</protein>